<proteinExistence type="predicted"/>
<evidence type="ECO:0000313" key="1">
    <source>
        <dbReference type="EMBL" id="KAK6643575.1"/>
    </source>
</evidence>
<name>A0AAN8SBL9_POLSC</name>
<dbReference type="EMBL" id="JAWJWE010000002">
    <property type="protein sequence ID" value="KAK6643575.1"/>
    <property type="molecule type" value="Genomic_DNA"/>
</dbReference>
<reference evidence="1 2" key="1">
    <citation type="submission" date="2023-10" db="EMBL/GenBank/DDBJ databases">
        <title>Genomes of two closely related lineages of the louse Polyplax serrata with different host specificities.</title>
        <authorList>
            <person name="Martinu J."/>
            <person name="Tarabai H."/>
            <person name="Stefka J."/>
            <person name="Hypsa V."/>
        </authorList>
    </citation>
    <scope>NUCLEOTIDE SEQUENCE [LARGE SCALE GENOMIC DNA]</scope>
    <source>
        <strain evidence="1">HR10_N</strain>
    </source>
</reference>
<dbReference type="Proteomes" id="UP001372834">
    <property type="component" value="Unassembled WGS sequence"/>
</dbReference>
<protein>
    <submittedName>
        <fullName evidence="1">Uncharacterized protein</fullName>
    </submittedName>
</protein>
<dbReference type="AlphaFoldDB" id="A0AAN8SBL9"/>
<comment type="caution">
    <text evidence="1">The sequence shown here is derived from an EMBL/GenBank/DDBJ whole genome shotgun (WGS) entry which is preliminary data.</text>
</comment>
<accession>A0AAN8SBL9</accession>
<evidence type="ECO:0000313" key="2">
    <source>
        <dbReference type="Proteomes" id="UP001372834"/>
    </source>
</evidence>
<sequence length="51" mass="5822">MVGKRWEQSVFADVKYLRTEVVKVAETAEAAKGLENLRSNTEVKDLEIQIK</sequence>
<organism evidence="1 2">
    <name type="scientific">Polyplax serrata</name>
    <name type="common">Common mouse louse</name>
    <dbReference type="NCBI Taxonomy" id="468196"/>
    <lineage>
        <taxon>Eukaryota</taxon>
        <taxon>Metazoa</taxon>
        <taxon>Ecdysozoa</taxon>
        <taxon>Arthropoda</taxon>
        <taxon>Hexapoda</taxon>
        <taxon>Insecta</taxon>
        <taxon>Pterygota</taxon>
        <taxon>Neoptera</taxon>
        <taxon>Paraneoptera</taxon>
        <taxon>Psocodea</taxon>
        <taxon>Troctomorpha</taxon>
        <taxon>Phthiraptera</taxon>
        <taxon>Anoplura</taxon>
        <taxon>Polyplacidae</taxon>
        <taxon>Polyplax</taxon>
    </lineage>
</organism>
<gene>
    <name evidence="1" type="ORF">RUM43_005085</name>
</gene>